<dbReference type="CDD" id="cd01949">
    <property type="entry name" value="GGDEF"/>
    <property type="match status" value="1"/>
</dbReference>
<sequence length="538" mass="61594">MNKLTLSEFKFFCTRFMLTFTLLVSVSLVIFYYDSISEVETKKSNVKVQQAALLEGKKEYIEWVMGSVVKETVLLSDILAQQQIYRVHEPDNNQTKARLLDKFNHALKIVSQRKMIYDQIRYLDTNGNEIIRINYKQDLATIVPTTELQNKSDRYYFSEIIALTSKQIYISPLDLNIEYDGIEIPFKPVIRLASPIFDSAGKKRGIVVVNYRASYLMDGLELFNLNSGTNYMLLNKDGYFLFNDLYPELEFSFMFKDKPTHTIYSQFPELAGQIQSINSGQIETDQGLMTIESVGALGCINPYCFQQFHVTDNDSTAWKLVSYTAFDKRLDFTDSLALHHSLMRLGVLLSLVLSFFMARYQLRLHLDIQRINYLANNDDLTNLVNRRAFQSQAEETLKAAQESKRHVCLIYIDLDNFKAINDNYGHAAGDKALQHVAMIMNKVFGSEALLARLGGDEFAVLLNSDKQMSNPQQLSESLLKRLRYPISVTPEHDFRISASVGACICSCQQTNLESLMHKADLAMYQAKRAGKNRCVFIE</sequence>
<evidence type="ECO:0000256" key="1">
    <source>
        <dbReference type="ARBA" id="ARBA00001946"/>
    </source>
</evidence>
<dbReference type="Pfam" id="PF00990">
    <property type="entry name" value="GGDEF"/>
    <property type="match status" value="1"/>
</dbReference>
<dbReference type="RefSeq" id="WP_120033897.1">
    <property type="nucleotide sequence ID" value="NZ_QVMU01000021.1"/>
</dbReference>
<dbReference type="EMBL" id="QVMU01000021">
    <property type="protein sequence ID" value="RJX68327.1"/>
    <property type="molecule type" value="Genomic_DNA"/>
</dbReference>
<comment type="subcellular location">
    <subcellularLocation>
        <location evidence="2">Cell inner membrane</location>
    </subcellularLocation>
</comment>
<keyword evidence="3" id="KW-0472">Membrane</keyword>
<dbReference type="Gene3D" id="3.30.70.270">
    <property type="match status" value="1"/>
</dbReference>
<proteinExistence type="predicted"/>
<dbReference type="PROSITE" id="PS50887">
    <property type="entry name" value="GGDEF"/>
    <property type="match status" value="1"/>
</dbReference>
<keyword evidence="3" id="KW-1133">Transmembrane helix</keyword>
<dbReference type="InterPro" id="IPR043128">
    <property type="entry name" value="Rev_trsase/Diguanyl_cyclase"/>
</dbReference>
<evidence type="ECO:0000256" key="2">
    <source>
        <dbReference type="ARBA" id="ARBA00004533"/>
    </source>
</evidence>
<name>A0A3A6QYP0_9VIBR</name>
<accession>A0A3A6QYP0</accession>
<keyword evidence="3" id="KW-0812">Transmembrane</keyword>
<dbReference type="NCBIfam" id="TIGR00254">
    <property type="entry name" value="GGDEF"/>
    <property type="match status" value="1"/>
</dbReference>
<keyword evidence="6" id="KW-1185">Reference proteome</keyword>
<dbReference type="GO" id="GO:0005886">
    <property type="term" value="C:plasma membrane"/>
    <property type="evidence" value="ECO:0007669"/>
    <property type="project" value="UniProtKB-SubCell"/>
</dbReference>
<reference evidence="5 6" key="1">
    <citation type="submission" date="2018-08" db="EMBL/GenBank/DDBJ databases">
        <title>Vibrio isolated from the Eastern China Marginal Seas.</title>
        <authorList>
            <person name="Li Y."/>
        </authorList>
    </citation>
    <scope>NUCLEOTIDE SEQUENCE [LARGE SCALE GENOMIC DNA]</scope>
    <source>
        <strain evidence="5 6">BEI233</strain>
    </source>
</reference>
<evidence type="ECO:0000256" key="3">
    <source>
        <dbReference type="SAM" id="Phobius"/>
    </source>
</evidence>
<evidence type="ECO:0000313" key="6">
    <source>
        <dbReference type="Proteomes" id="UP000273252"/>
    </source>
</evidence>
<dbReference type="InterPro" id="IPR052163">
    <property type="entry name" value="DGC-Regulatory_Protein"/>
</dbReference>
<dbReference type="SUPFAM" id="SSF55073">
    <property type="entry name" value="Nucleotide cyclase"/>
    <property type="match status" value="1"/>
</dbReference>
<dbReference type="AlphaFoldDB" id="A0A3A6QYP0"/>
<protein>
    <submittedName>
        <fullName evidence="5">GGDEF domain-containing protein</fullName>
    </submittedName>
</protein>
<dbReference type="FunFam" id="3.30.70.270:FF:000001">
    <property type="entry name" value="Diguanylate cyclase domain protein"/>
    <property type="match status" value="1"/>
</dbReference>
<dbReference type="Pfam" id="PF21623">
    <property type="entry name" value="HK_sensor_dom_bact"/>
    <property type="match status" value="1"/>
</dbReference>
<dbReference type="InterPro" id="IPR000160">
    <property type="entry name" value="GGDEF_dom"/>
</dbReference>
<feature type="transmembrane region" description="Helical" evidence="3">
    <location>
        <begin position="12"/>
        <end position="33"/>
    </location>
</feature>
<feature type="domain" description="GGDEF" evidence="4">
    <location>
        <begin position="405"/>
        <end position="538"/>
    </location>
</feature>
<dbReference type="PANTHER" id="PTHR46663:SF2">
    <property type="entry name" value="GGDEF DOMAIN-CONTAINING PROTEIN"/>
    <property type="match status" value="1"/>
</dbReference>
<dbReference type="OrthoDB" id="9812260at2"/>
<dbReference type="PANTHER" id="PTHR46663">
    <property type="entry name" value="DIGUANYLATE CYCLASE DGCT-RELATED"/>
    <property type="match status" value="1"/>
</dbReference>
<gene>
    <name evidence="5" type="ORF">DZ860_17535</name>
</gene>
<dbReference type="SMART" id="SM00267">
    <property type="entry name" value="GGDEF"/>
    <property type="match status" value="1"/>
</dbReference>
<dbReference type="InterPro" id="IPR029151">
    <property type="entry name" value="Sensor-like_sf"/>
</dbReference>
<dbReference type="InterPro" id="IPR029787">
    <property type="entry name" value="Nucleotide_cyclase"/>
</dbReference>
<evidence type="ECO:0000313" key="5">
    <source>
        <dbReference type="EMBL" id="RJX68327.1"/>
    </source>
</evidence>
<organism evidence="5 6">
    <name type="scientific">Vibrio sinensis</name>
    <dbReference type="NCBI Taxonomy" id="2302434"/>
    <lineage>
        <taxon>Bacteria</taxon>
        <taxon>Pseudomonadati</taxon>
        <taxon>Pseudomonadota</taxon>
        <taxon>Gammaproteobacteria</taxon>
        <taxon>Vibrionales</taxon>
        <taxon>Vibrionaceae</taxon>
        <taxon>Vibrio</taxon>
    </lineage>
</organism>
<dbReference type="GO" id="GO:0003824">
    <property type="term" value="F:catalytic activity"/>
    <property type="evidence" value="ECO:0007669"/>
    <property type="project" value="UniProtKB-ARBA"/>
</dbReference>
<evidence type="ECO:0000259" key="4">
    <source>
        <dbReference type="PROSITE" id="PS50887"/>
    </source>
</evidence>
<dbReference type="Proteomes" id="UP000273252">
    <property type="component" value="Unassembled WGS sequence"/>
</dbReference>
<dbReference type="InterPro" id="IPR048760">
    <property type="entry name" value="VP0354-like_sensor_dom"/>
</dbReference>
<comment type="cofactor">
    <cofactor evidence="1">
        <name>Mg(2+)</name>
        <dbReference type="ChEBI" id="CHEBI:18420"/>
    </cofactor>
</comment>
<dbReference type="Gene3D" id="3.30.450.20">
    <property type="entry name" value="PAS domain"/>
    <property type="match status" value="2"/>
</dbReference>
<dbReference type="SUPFAM" id="SSF103190">
    <property type="entry name" value="Sensory domain-like"/>
    <property type="match status" value="2"/>
</dbReference>
<comment type="caution">
    <text evidence="5">The sequence shown here is derived from an EMBL/GenBank/DDBJ whole genome shotgun (WGS) entry which is preliminary data.</text>
</comment>